<dbReference type="EMBL" id="CAJVCH010248752">
    <property type="protein sequence ID" value="CAG7733421.1"/>
    <property type="molecule type" value="Genomic_DNA"/>
</dbReference>
<keyword evidence="7 20" id="KW-0645">Protease</keyword>
<evidence type="ECO:0000256" key="4">
    <source>
        <dbReference type="ARBA" id="ARBA00022438"/>
    </source>
</evidence>
<comment type="catalytic activity">
    <reaction evidence="1">
        <text>Release of an N-terminal amino acid, Xaa-|-Yaa- from a peptide, amide or arylamide. Xaa is preferably Ala, but may be most amino acids including Pro (slow action). When a terminal hydrophobic residue is followed by a prolyl residue, the two may be released as an intact Xaa-Pro dipeptide.</text>
        <dbReference type="EC" id="3.4.11.2"/>
    </reaction>
</comment>
<comment type="caution">
    <text evidence="23">The sequence shown here is derived from an EMBL/GenBank/DDBJ whole genome shotgun (WGS) entry which is preliminary data.</text>
</comment>
<evidence type="ECO:0000256" key="10">
    <source>
        <dbReference type="ARBA" id="ARBA00022801"/>
    </source>
</evidence>
<gene>
    <name evidence="23" type="ORF">AFUS01_LOCUS21865</name>
</gene>
<evidence type="ECO:0000256" key="9">
    <source>
        <dbReference type="ARBA" id="ARBA00022729"/>
    </source>
</evidence>
<dbReference type="GO" id="GO:0006508">
    <property type="term" value="P:proteolysis"/>
    <property type="evidence" value="ECO:0007669"/>
    <property type="project" value="UniProtKB-KW"/>
</dbReference>
<proteinExistence type="inferred from homology"/>
<feature type="binding site" evidence="18">
    <location>
        <position position="127"/>
    </location>
    <ligand>
        <name>Zn(2+)</name>
        <dbReference type="ChEBI" id="CHEBI:29105"/>
        <note>catalytic</note>
    </ligand>
</feature>
<evidence type="ECO:0000256" key="3">
    <source>
        <dbReference type="ARBA" id="ARBA00010136"/>
    </source>
</evidence>
<dbReference type="InterPro" id="IPR050344">
    <property type="entry name" value="Peptidase_M1_aminopeptidases"/>
</dbReference>
<reference evidence="23" key="1">
    <citation type="submission" date="2021-06" db="EMBL/GenBank/DDBJ databases">
        <authorList>
            <person name="Hodson N. C."/>
            <person name="Mongue J. A."/>
            <person name="Jaron S. K."/>
        </authorList>
    </citation>
    <scope>NUCLEOTIDE SEQUENCE</scope>
</reference>
<feature type="active site" description="Proton acceptor" evidence="17">
    <location>
        <position position="128"/>
    </location>
</feature>
<dbReference type="PANTHER" id="PTHR11533:SF294">
    <property type="entry name" value="THYROTROPIN-RELEASING HORMONE-DEGRADING ECTOENZYME"/>
    <property type="match status" value="1"/>
</dbReference>
<keyword evidence="10 20" id="KW-0378">Hydrolase</keyword>
<evidence type="ECO:0000256" key="15">
    <source>
        <dbReference type="ARBA" id="ARBA00023180"/>
    </source>
</evidence>
<evidence type="ECO:0000259" key="22">
    <source>
        <dbReference type="Pfam" id="PF11838"/>
    </source>
</evidence>
<dbReference type="InterPro" id="IPR014782">
    <property type="entry name" value="Peptidase_M1_dom"/>
</dbReference>
<keyword evidence="11 18" id="KW-0862">Zinc</keyword>
<dbReference type="Pfam" id="PF11838">
    <property type="entry name" value="ERAP1_C"/>
    <property type="match status" value="1"/>
</dbReference>
<evidence type="ECO:0000256" key="13">
    <source>
        <dbReference type="ARBA" id="ARBA00023136"/>
    </source>
</evidence>
<dbReference type="InterPro" id="IPR024571">
    <property type="entry name" value="ERAP1-like_C_dom"/>
</dbReference>
<feature type="domain" description="ERAP1-like C-terminal" evidence="22">
    <location>
        <begin position="366"/>
        <end position="691"/>
    </location>
</feature>
<dbReference type="PANTHER" id="PTHR11533">
    <property type="entry name" value="PROTEASE M1 ZINC METALLOPROTEASE"/>
    <property type="match status" value="1"/>
</dbReference>
<evidence type="ECO:0000256" key="19">
    <source>
        <dbReference type="PIRSR" id="PIRSR634016-4"/>
    </source>
</evidence>
<feature type="binding site" evidence="18">
    <location>
        <position position="131"/>
    </location>
    <ligand>
        <name>Zn(2+)</name>
        <dbReference type="ChEBI" id="CHEBI:29105"/>
        <note>catalytic</note>
    </ligand>
</feature>
<dbReference type="GO" id="GO:0005886">
    <property type="term" value="C:plasma membrane"/>
    <property type="evidence" value="ECO:0007669"/>
    <property type="project" value="UniProtKB-SubCell"/>
</dbReference>
<dbReference type="OrthoDB" id="510539at2759"/>
<dbReference type="Pfam" id="PF01433">
    <property type="entry name" value="Peptidase_M1"/>
    <property type="match status" value="1"/>
</dbReference>
<feature type="site" description="Transition state stabilizer" evidence="19">
    <location>
        <position position="213"/>
    </location>
</feature>
<dbReference type="AlphaFoldDB" id="A0A8J2KX33"/>
<evidence type="ECO:0000256" key="18">
    <source>
        <dbReference type="PIRSR" id="PIRSR634016-3"/>
    </source>
</evidence>
<dbReference type="FunFam" id="1.25.50.20:FF:000001">
    <property type="entry name" value="Aminopeptidase"/>
    <property type="match status" value="1"/>
</dbReference>
<comment type="cofactor">
    <cofactor evidence="18 20">
        <name>Zn(2+)</name>
        <dbReference type="ChEBI" id="CHEBI:29105"/>
    </cofactor>
    <text evidence="18 20">Binds 1 zinc ion per subunit.</text>
</comment>
<evidence type="ECO:0000256" key="11">
    <source>
        <dbReference type="ARBA" id="ARBA00022833"/>
    </source>
</evidence>
<dbReference type="Proteomes" id="UP000708208">
    <property type="component" value="Unassembled WGS sequence"/>
</dbReference>
<evidence type="ECO:0000256" key="1">
    <source>
        <dbReference type="ARBA" id="ARBA00000098"/>
    </source>
</evidence>
<dbReference type="FunFam" id="1.10.390.10:FF:000001">
    <property type="entry name" value="Aminopeptidase"/>
    <property type="match status" value="1"/>
</dbReference>
<evidence type="ECO:0000256" key="2">
    <source>
        <dbReference type="ARBA" id="ARBA00004609"/>
    </source>
</evidence>
<dbReference type="GO" id="GO:0005737">
    <property type="term" value="C:cytoplasm"/>
    <property type="evidence" value="ECO:0007669"/>
    <property type="project" value="TreeGrafter"/>
</dbReference>
<keyword evidence="24" id="KW-1185">Reference proteome</keyword>
<dbReference type="GO" id="GO:0043171">
    <property type="term" value="P:peptide catabolic process"/>
    <property type="evidence" value="ECO:0007669"/>
    <property type="project" value="TreeGrafter"/>
</dbReference>
<keyword evidence="9" id="KW-0732">Signal</keyword>
<keyword evidence="5" id="KW-1003">Cell membrane</keyword>
<evidence type="ECO:0000256" key="12">
    <source>
        <dbReference type="ARBA" id="ARBA00023049"/>
    </source>
</evidence>
<dbReference type="GO" id="GO:0016285">
    <property type="term" value="F:alanyl aminopeptidase activity"/>
    <property type="evidence" value="ECO:0007669"/>
    <property type="project" value="UniProtKB-EC"/>
</dbReference>
<keyword evidence="15" id="KW-0325">Glycoprotein</keyword>
<protein>
    <recommendedName>
        <fullName evidence="20">Aminopeptidase</fullName>
        <ecNumber evidence="20">3.4.11.-</ecNumber>
    </recommendedName>
</protein>
<feature type="binding site" evidence="18">
    <location>
        <position position="150"/>
    </location>
    <ligand>
        <name>Zn(2+)</name>
        <dbReference type="ChEBI" id="CHEBI:29105"/>
        <note>catalytic</note>
    </ligand>
</feature>
<keyword evidence="14" id="KW-1015">Disulfide bond</keyword>
<evidence type="ECO:0000256" key="14">
    <source>
        <dbReference type="ARBA" id="ARBA00023157"/>
    </source>
</evidence>
<dbReference type="CDD" id="cd09601">
    <property type="entry name" value="M1_APN-Q_like"/>
    <property type="match status" value="1"/>
</dbReference>
<dbReference type="EC" id="3.4.11.-" evidence="20"/>
<dbReference type="GO" id="GO:0070006">
    <property type="term" value="F:metalloaminopeptidase activity"/>
    <property type="evidence" value="ECO:0007669"/>
    <property type="project" value="TreeGrafter"/>
</dbReference>
<comment type="similarity">
    <text evidence="3 20">Belongs to the peptidase M1 family.</text>
</comment>
<evidence type="ECO:0000259" key="21">
    <source>
        <dbReference type="Pfam" id="PF01433"/>
    </source>
</evidence>
<evidence type="ECO:0000256" key="8">
    <source>
        <dbReference type="ARBA" id="ARBA00022723"/>
    </source>
</evidence>
<evidence type="ECO:0000256" key="20">
    <source>
        <dbReference type="RuleBase" id="RU364040"/>
    </source>
</evidence>
<evidence type="ECO:0000256" key="6">
    <source>
        <dbReference type="ARBA" id="ARBA00022622"/>
    </source>
</evidence>
<dbReference type="FunFam" id="2.60.40.1910:FF:000008">
    <property type="entry name" value="Aminopeptidase"/>
    <property type="match status" value="1"/>
</dbReference>
<comment type="subcellular location">
    <subcellularLocation>
        <location evidence="2">Cell membrane</location>
        <topology evidence="2">Lipid-anchor</topology>
        <topology evidence="2">GPI-anchor</topology>
    </subcellularLocation>
</comment>
<keyword evidence="6" id="KW-0336">GPI-anchor</keyword>
<feature type="domain" description="Peptidase M1 membrane alanine aminopeptidase" evidence="21">
    <location>
        <begin position="55"/>
        <end position="280"/>
    </location>
</feature>
<organism evidence="23 24">
    <name type="scientific">Allacma fusca</name>
    <dbReference type="NCBI Taxonomy" id="39272"/>
    <lineage>
        <taxon>Eukaryota</taxon>
        <taxon>Metazoa</taxon>
        <taxon>Ecdysozoa</taxon>
        <taxon>Arthropoda</taxon>
        <taxon>Hexapoda</taxon>
        <taxon>Collembola</taxon>
        <taxon>Symphypleona</taxon>
        <taxon>Sminthuridae</taxon>
        <taxon>Allacma</taxon>
    </lineage>
</organism>
<evidence type="ECO:0000256" key="16">
    <source>
        <dbReference type="ARBA" id="ARBA00023288"/>
    </source>
</evidence>
<keyword evidence="13" id="KW-0472">Membrane</keyword>
<keyword evidence="16" id="KW-0449">Lipoprotein</keyword>
<dbReference type="GO" id="GO:0008270">
    <property type="term" value="F:zinc ion binding"/>
    <property type="evidence" value="ECO:0007669"/>
    <property type="project" value="UniProtKB-UniRule"/>
</dbReference>
<keyword evidence="8 18" id="KW-0479">Metal-binding</keyword>
<name>A0A8J2KX33_9HEXA</name>
<dbReference type="GO" id="GO:0042277">
    <property type="term" value="F:peptide binding"/>
    <property type="evidence" value="ECO:0007669"/>
    <property type="project" value="TreeGrafter"/>
</dbReference>
<keyword evidence="12 20" id="KW-0482">Metalloprotease</keyword>
<evidence type="ECO:0000256" key="7">
    <source>
        <dbReference type="ARBA" id="ARBA00022670"/>
    </source>
</evidence>
<evidence type="ECO:0000313" key="23">
    <source>
        <dbReference type="EMBL" id="CAG7733421.1"/>
    </source>
</evidence>
<sequence length="725" mass="83969">MEDWVWDHYNKSVPMSTYLVAFVVSDFESRQSDRNLSGPVFSVWARKDAIHQAEYARDIGPRILTFFESYFNVPFPLPKQDMIALPDFNAGAMENWGLITYRETAMLYDVNVSSDYNRQRIATVIAHELAHQWFGNLVTPSWWSDLWLNEGFASYVEYMGTDHVEPDAKILEQFVVDEIQNVFALDALDSSHPISVPVHHPDEINEIFDRISYGKGASIIRMMNHFLTEASFKAGLSNYLNKWKYNSTTQNNLWDSLTEQAWTDRTLDSHVTVGTIMDTWTLQKGFPVIQVDRNYPGKHANFTQTKFQLIKNATMAKEYESYRWWIPISYASKTFNAEFKRTKPEFWIKKEEKWNDHGIHVDKTDWLIINVQQTGYYRVNYDIRNWQLIIDQLSKNHSVIHNVNRAQLLDDALNLARASLLPYDVAFNVTQYLKNDDDFVPWESFLNAFSYISTMLLRSPSYGIFKKYMRSLLENQYNRVQFMQRDDDPLLKRFHRINIVQWACAVDSPDCVSQVKQLFGAWMNETEPDNANPVPMNMRGFVYCSAIKNGGETEWNFLWERYSLSNVASEKNTILRALACTRETWILNRYLLWAVTPGSGIRKQDGTSVISAVARGDIGSYLAFNFIRDKWTVIREHFPVGLFSIGGIVTSISNRLTTPFELNELLNFKTKYHNDLGAAARAVDQAIERVTANIQWHGDNYKAIDEWLQRATSAENEIPVTSSAG</sequence>
<dbReference type="InterPro" id="IPR034016">
    <property type="entry name" value="M1_APN-typ"/>
</dbReference>
<dbReference type="GO" id="GO:0005615">
    <property type="term" value="C:extracellular space"/>
    <property type="evidence" value="ECO:0007669"/>
    <property type="project" value="TreeGrafter"/>
</dbReference>
<keyword evidence="4 20" id="KW-0031">Aminopeptidase</keyword>
<dbReference type="GO" id="GO:0098552">
    <property type="term" value="C:side of membrane"/>
    <property type="evidence" value="ECO:0007669"/>
    <property type="project" value="UniProtKB-KW"/>
</dbReference>
<evidence type="ECO:0000313" key="24">
    <source>
        <dbReference type="Proteomes" id="UP000708208"/>
    </source>
</evidence>
<accession>A0A8J2KX33</accession>
<evidence type="ECO:0000256" key="17">
    <source>
        <dbReference type="PIRSR" id="PIRSR634016-1"/>
    </source>
</evidence>
<evidence type="ECO:0000256" key="5">
    <source>
        <dbReference type="ARBA" id="ARBA00022475"/>
    </source>
</evidence>